<proteinExistence type="predicted"/>
<dbReference type="Proteomes" id="UP000030764">
    <property type="component" value="Unassembled WGS sequence"/>
</dbReference>
<evidence type="ECO:0000313" key="4">
    <source>
        <dbReference type="EMBL" id="KFD72785.1"/>
    </source>
</evidence>
<evidence type="ECO:0000256" key="2">
    <source>
        <dbReference type="SAM" id="SignalP"/>
    </source>
</evidence>
<dbReference type="AlphaFoldDB" id="A0A085NTI9"/>
<organism evidence="4">
    <name type="scientific">Trichuris suis</name>
    <name type="common">pig whipworm</name>
    <dbReference type="NCBI Taxonomy" id="68888"/>
    <lineage>
        <taxon>Eukaryota</taxon>
        <taxon>Metazoa</taxon>
        <taxon>Ecdysozoa</taxon>
        <taxon>Nematoda</taxon>
        <taxon>Enoplea</taxon>
        <taxon>Dorylaimia</taxon>
        <taxon>Trichinellida</taxon>
        <taxon>Trichuridae</taxon>
        <taxon>Trichuris</taxon>
    </lineage>
</organism>
<name>A0A085NTI9_9BILA</name>
<feature type="region of interest" description="Disordered" evidence="1">
    <location>
        <begin position="53"/>
        <end position="97"/>
    </location>
</feature>
<sequence>MITSVIVVAIARILWSLLQPALPSAIFTSRQCCISEETAPNFANGPSALAAFFKPPNPPLARPPSLPIKPPPPPPPAGGDEPPCGGDPPPPPPPCGC</sequence>
<feature type="chain" id="PRO_5007379742" evidence="2">
    <location>
        <begin position="24"/>
        <end position="97"/>
    </location>
</feature>
<dbReference type="EMBL" id="KL363189">
    <property type="protein sequence ID" value="KFD57397.1"/>
    <property type="molecule type" value="Genomic_DNA"/>
</dbReference>
<feature type="signal peptide" evidence="2">
    <location>
        <begin position="1"/>
        <end position="23"/>
    </location>
</feature>
<dbReference type="EMBL" id="KL367476">
    <property type="protein sequence ID" value="KFD72785.1"/>
    <property type="molecule type" value="Genomic_DNA"/>
</dbReference>
<protein>
    <submittedName>
        <fullName evidence="4">Uncharacterized protein</fullName>
    </submittedName>
</protein>
<feature type="compositionally biased region" description="Pro residues" evidence="1">
    <location>
        <begin position="85"/>
        <end position="97"/>
    </location>
</feature>
<keyword evidence="2" id="KW-0732">Signal</keyword>
<keyword evidence="5" id="KW-1185">Reference proteome</keyword>
<evidence type="ECO:0000313" key="3">
    <source>
        <dbReference type="EMBL" id="KFD57397.1"/>
    </source>
</evidence>
<feature type="compositionally biased region" description="Pro residues" evidence="1">
    <location>
        <begin position="55"/>
        <end position="77"/>
    </location>
</feature>
<evidence type="ECO:0000313" key="5">
    <source>
        <dbReference type="Proteomes" id="UP000030764"/>
    </source>
</evidence>
<gene>
    <name evidence="3" type="ORF">M513_01908</name>
    <name evidence="4" type="ORF">M514_01908</name>
</gene>
<dbReference type="Proteomes" id="UP000030758">
    <property type="component" value="Unassembled WGS sequence"/>
</dbReference>
<evidence type="ECO:0000256" key="1">
    <source>
        <dbReference type="SAM" id="MobiDB-lite"/>
    </source>
</evidence>
<reference evidence="4 5" key="1">
    <citation type="journal article" date="2014" name="Nat. Genet.">
        <title>Genome and transcriptome of the porcine whipworm Trichuris suis.</title>
        <authorList>
            <person name="Jex A.R."/>
            <person name="Nejsum P."/>
            <person name="Schwarz E.M."/>
            <person name="Hu L."/>
            <person name="Young N.D."/>
            <person name="Hall R.S."/>
            <person name="Korhonen P.K."/>
            <person name="Liao S."/>
            <person name="Thamsborg S."/>
            <person name="Xia J."/>
            <person name="Xu P."/>
            <person name="Wang S."/>
            <person name="Scheerlinck J.P."/>
            <person name="Hofmann A."/>
            <person name="Sternberg P.W."/>
            <person name="Wang J."/>
            <person name="Gasser R.B."/>
        </authorList>
    </citation>
    <scope>NUCLEOTIDE SEQUENCE [LARGE SCALE GENOMIC DNA]</scope>
    <source>
        <strain evidence="4">DCEP-RM93F</strain>
        <strain evidence="3">DCEP-RM93M</strain>
    </source>
</reference>
<accession>A0A085NTI9</accession>